<keyword evidence="1" id="KW-1188">Viral release from host cell</keyword>
<dbReference type="InterPro" id="IPR006517">
    <property type="entry name" value="Phage_terminase_lsu-like_C"/>
</dbReference>
<protein>
    <recommendedName>
        <fullName evidence="2">Terminase large subunit gp17-like C-terminal domain-containing protein</fullName>
    </recommendedName>
</protein>
<evidence type="ECO:0000259" key="2">
    <source>
        <dbReference type="Pfam" id="PF17289"/>
    </source>
</evidence>
<accession>A0A9W6J493</accession>
<dbReference type="Pfam" id="PF17289">
    <property type="entry name" value="Terminase_6C"/>
    <property type="match status" value="1"/>
</dbReference>
<dbReference type="EMBL" id="BSFI01000015">
    <property type="protein sequence ID" value="GLK68960.1"/>
    <property type="molecule type" value="Genomic_DNA"/>
</dbReference>
<feature type="domain" description="Terminase large subunit gp17-like C-terminal" evidence="2">
    <location>
        <begin position="325"/>
        <end position="467"/>
    </location>
</feature>
<evidence type="ECO:0000313" key="3">
    <source>
        <dbReference type="EMBL" id="GLK68960.1"/>
    </source>
</evidence>
<reference evidence="3" key="2">
    <citation type="submission" date="2023-01" db="EMBL/GenBank/DDBJ databases">
        <authorList>
            <person name="Sun Q."/>
            <person name="Evtushenko L."/>
        </authorList>
    </citation>
    <scope>NUCLEOTIDE SEQUENCE</scope>
    <source>
        <strain evidence="3">VKM B-2347</strain>
    </source>
</reference>
<evidence type="ECO:0000256" key="1">
    <source>
        <dbReference type="ARBA" id="ARBA00022612"/>
    </source>
</evidence>
<dbReference type="Proteomes" id="UP001143372">
    <property type="component" value="Unassembled WGS sequence"/>
</dbReference>
<dbReference type="Gene3D" id="3.30.420.240">
    <property type="match status" value="1"/>
</dbReference>
<dbReference type="NCBIfam" id="TIGR01630">
    <property type="entry name" value="psiM2_ORF9"/>
    <property type="match status" value="1"/>
</dbReference>
<organism evidence="3 4">
    <name type="scientific">Hansschlegelia plantiphila</name>
    <dbReference type="NCBI Taxonomy" id="374655"/>
    <lineage>
        <taxon>Bacteria</taxon>
        <taxon>Pseudomonadati</taxon>
        <taxon>Pseudomonadota</taxon>
        <taxon>Alphaproteobacteria</taxon>
        <taxon>Hyphomicrobiales</taxon>
        <taxon>Methylopilaceae</taxon>
        <taxon>Hansschlegelia</taxon>
    </lineage>
</organism>
<dbReference type="InterPro" id="IPR035421">
    <property type="entry name" value="Terminase_6C"/>
</dbReference>
<comment type="caution">
    <text evidence="3">The sequence shown here is derived from an EMBL/GenBank/DDBJ whole genome shotgun (WGS) entry which is preliminary data.</text>
</comment>
<dbReference type="AlphaFoldDB" id="A0A9W6J493"/>
<proteinExistence type="predicted"/>
<evidence type="ECO:0000313" key="4">
    <source>
        <dbReference type="Proteomes" id="UP001143372"/>
    </source>
</evidence>
<sequence>MAGGKGAALVHARRADAREAIRVACRKDLYPFFRAMFPVLAPGQPFIDALHFRAIATALQKVASGEIKRLAIAVPPRHGKSMLGTVALPAWLLGQDPRLKVVCASYSEQLAKSFASQGRDLMRSSQFRDVFPGAMLASGGAALEELRTTEKGYRLATSVGGVVTGKGADFIVVDDPLKAIEASSENARQSVFDWMTQSLLSRFDKPTEGRMIVIMQRLHQDDPIGRLMAQSGWTLLELPGEVWKRQALDIGGGKAWTLEPGDLLFPERFGHADLKLLKEELGEAGYNAQILQRPLPPDGNLFKMSWFRRYDEAPPRKAFERVIQGWDPAYMDGEANAYTVCTTWGIAGRKLYLLDVLRERMKFPQLGSRVLSERKKHKADQVIVESAGVGQILIQELKTYQSPTRWLLPISPNAAKLARAEGQTPKIERGRVYLPNSAPWLDAFEQEIALFPHGVYADQVDSTSQFLRALDYRAVLLGLSAYETDPKLPF</sequence>
<name>A0A9W6J493_9HYPH</name>
<keyword evidence="4" id="KW-1185">Reference proteome</keyword>
<gene>
    <name evidence="3" type="ORF">GCM10008179_25980</name>
</gene>
<reference evidence="3" key="1">
    <citation type="journal article" date="2014" name="Int. J. Syst. Evol. Microbiol.">
        <title>Complete genome sequence of Corynebacterium casei LMG S-19264T (=DSM 44701T), isolated from a smear-ripened cheese.</title>
        <authorList>
            <consortium name="US DOE Joint Genome Institute (JGI-PGF)"/>
            <person name="Walter F."/>
            <person name="Albersmeier A."/>
            <person name="Kalinowski J."/>
            <person name="Ruckert C."/>
        </authorList>
    </citation>
    <scope>NUCLEOTIDE SEQUENCE</scope>
    <source>
        <strain evidence="3">VKM B-2347</strain>
    </source>
</reference>
<dbReference type="RefSeq" id="WP_271169201.1">
    <property type="nucleotide sequence ID" value="NZ_BSFI01000015.1"/>
</dbReference>